<organism>
    <name type="scientific">Ixodes scapularis</name>
    <name type="common">Black-legged tick</name>
    <name type="synonym">Deer tick</name>
    <dbReference type="NCBI Taxonomy" id="6945"/>
    <lineage>
        <taxon>Eukaryota</taxon>
        <taxon>Metazoa</taxon>
        <taxon>Ecdysozoa</taxon>
        <taxon>Arthropoda</taxon>
        <taxon>Chelicerata</taxon>
        <taxon>Arachnida</taxon>
        <taxon>Acari</taxon>
        <taxon>Parasitiformes</taxon>
        <taxon>Ixodida</taxon>
        <taxon>Ixodoidea</taxon>
        <taxon>Ixodidae</taxon>
        <taxon>Ixodinae</taxon>
        <taxon>Ixodes</taxon>
    </lineage>
</organism>
<proteinExistence type="predicted"/>
<evidence type="ECO:0000313" key="2">
    <source>
        <dbReference type="EMBL" id="EEC18919.1"/>
    </source>
</evidence>
<dbReference type="VEuPathDB" id="VectorBase:ISCW023214"/>
<reference evidence="2 4" key="1">
    <citation type="submission" date="2008-03" db="EMBL/GenBank/DDBJ databases">
        <title>Annotation of Ixodes scapularis.</title>
        <authorList>
            <consortium name="Ixodes scapularis Genome Project Consortium"/>
            <person name="Caler E."/>
            <person name="Hannick L.I."/>
            <person name="Bidwell S."/>
            <person name="Joardar V."/>
            <person name="Thiagarajan M."/>
            <person name="Amedeo P."/>
            <person name="Galinsky K.J."/>
            <person name="Schobel S."/>
            <person name="Inman J."/>
            <person name="Hostetler J."/>
            <person name="Miller J."/>
            <person name="Hammond M."/>
            <person name="Megy K."/>
            <person name="Lawson D."/>
            <person name="Kodira C."/>
            <person name="Sutton G."/>
            <person name="Meyer J."/>
            <person name="Hill C.A."/>
            <person name="Birren B."/>
            <person name="Nene V."/>
            <person name="Collins F."/>
            <person name="Alarcon-Chaidez F."/>
            <person name="Wikel S."/>
            <person name="Strausberg R."/>
        </authorList>
    </citation>
    <scope>NUCLEOTIDE SEQUENCE [LARGE SCALE GENOMIC DNA]</scope>
    <source>
        <strain evidence="4">Wikel</strain>
        <strain evidence="2">Wikel colony</strain>
    </source>
</reference>
<dbReference type="HOGENOM" id="CLU_1770142_0_0_1"/>
<dbReference type="PaxDb" id="6945-B7QJ97"/>
<dbReference type="EMBL" id="ABJB010691731">
    <property type="status" value="NOT_ANNOTATED_CDS"/>
    <property type="molecule type" value="Genomic_DNA"/>
</dbReference>
<feature type="compositionally biased region" description="Polar residues" evidence="1">
    <location>
        <begin position="23"/>
        <end position="35"/>
    </location>
</feature>
<dbReference type="EMBL" id="ABJB010974714">
    <property type="status" value="NOT_ANNOTATED_CDS"/>
    <property type="molecule type" value="Genomic_DNA"/>
</dbReference>
<keyword evidence="4" id="KW-1185">Reference proteome</keyword>
<dbReference type="InParanoid" id="B7QJ97"/>
<reference evidence="3" key="2">
    <citation type="submission" date="2020-05" db="UniProtKB">
        <authorList>
            <consortium name="EnsemblMetazoa"/>
        </authorList>
    </citation>
    <scope>IDENTIFICATION</scope>
    <source>
        <strain evidence="3">wikel</strain>
    </source>
</reference>
<dbReference type="AlphaFoldDB" id="B7QJ97"/>
<protein>
    <submittedName>
        <fullName evidence="2 3">Uncharacterized protein</fullName>
    </submittedName>
</protein>
<dbReference type="Proteomes" id="UP000001555">
    <property type="component" value="Unassembled WGS sequence"/>
</dbReference>
<dbReference type="EMBL" id="DS950928">
    <property type="protein sequence ID" value="EEC18919.1"/>
    <property type="molecule type" value="Genomic_DNA"/>
</dbReference>
<dbReference type="EnsemblMetazoa" id="ISCW023214-RA">
    <property type="protein sequence ID" value="ISCW023214-PA"/>
    <property type="gene ID" value="ISCW023214"/>
</dbReference>
<feature type="region of interest" description="Disordered" evidence="1">
    <location>
        <begin position="1"/>
        <end position="61"/>
    </location>
</feature>
<accession>B7QJ97</accession>
<gene>
    <name evidence="2" type="ORF">IscW_ISCW023214</name>
</gene>
<dbReference type="VEuPathDB" id="VectorBase:ISCI023214"/>
<feature type="region of interest" description="Disordered" evidence="1">
    <location>
        <begin position="75"/>
        <end position="147"/>
    </location>
</feature>
<sequence length="147" mass="15527">MAPDRGRTGERVSGLESRDRFATANSVKRATSTVHCRTLVQRLREAPSASTAGASSERRAPSAYLDGSLALGAVRPQGNRAAREGLLPQGPPFISKSDARCPPPEWPETVAEPADVGPRRKAGLPDAPPRPPRRTTKARGPGESEAG</sequence>
<evidence type="ECO:0000256" key="1">
    <source>
        <dbReference type="SAM" id="MobiDB-lite"/>
    </source>
</evidence>
<name>B7QJ97_IXOSC</name>
<evidence type="ECO:0000313" key="3">
    <source>
        <dbReference type="EnsemblMetazoa" id="ISCW023214-PA"/>
    </source>
</evidence>
<feature type="compositionally biased region" description="Basic and acidic residues" evidence="1">
    <location>
        <begin position="1"/>
        <end position="10"/>
    </location>
</feature>
<evidence type="ECO:0000313" key="4">
    <source>
        <dbReference type="Proteomes" id="UP000001555"/>
    </source>
</evidence>